<dbReference type="SUPFAM" id="SSF56784">
    <property type="entry name" value="HAD-like"/>
    <property type="match status" value="1"/>
</dbReference>
<dbReference type="PANTHER" id="PTHR42891:SF1">
    <property type="entry name" value="D-GLYCERO-BETA-D-MANNO-HEPTOSE-1,7-BISPHOSPHATE 7-PHOSPHATASE"/>
    <property type="match status" value="1"/>
</dbReference>
<keyword evidence="5 8" id="KW-0378">Hydrolase</keyword>
<dbReference type="GO" id="GO:0005975">
    <property type="term" value="P:carbohydrate metabolic process"/>
    <property type="evidence" value="ECO:0007669"/>
    <property type="project" value="InterPro"/>
</dbReference>
<dbReference type="Gene3D" id="3.40.50.1000">
    <property type="entry name" value="HAD superfamily/HAD-like"/>
    <property type="match status" value="1"/>
</dbReference>
<dbReference type="Pfam" id="PF13242">
    <property type="entry name" value="Hydrolase_like"/>
    <property type="match status" value="1"/>
</dbReference>
<dbReference type="InterPro" id="IPR036412">
    <property type="entry name" value="HAD-like_sf"/>
</dbReference>
<dbReference type="InterPro" id="IPR004446">
    <property type="entry name" value="Heptose_bisP_phosphatase"/>
</dbReference>
<accession>A0A848F1I4</accession>
<evidence type="ECO:0000256" key="1">
    <source>
        <dbReference type="ARBA" id="ARBA00004496"/>
    </source>
</evidence>
<dbReference type="GO" id="GO:0046872">
    <property type="term" value="F:metal ion binding"/>
    <property type="evidence" value="ECO:0007669"/>
    <property type="project" value="UniProtKB-KW"/>
</dbReference>
<dbReference type="AlphaFoldDB" id="A0A848F1I4"/>
<keyword evidence="6" id="KW-0119">Carbohydrate metabolism</keyword>
<dbReference type="EMBL" id="JABBFW010000001">
    <property type="protein sequence ID" value="NML13544.1"/>
    <property type="molecule type" value="Genomic_DNA"/>
</dbReference>
<dbReference type="NCBIfam" id="TIGR01656">
    <property type="entry name" value="Histidinol-ppas"/>
    <property type="match status" value="1"/>
</dbReference>
<evidence type="ECO:0000256" key="2">
    <source>
        <dbReference type="ARBA" id="ARBA00005628"/>
    </source>
</evidence>
<protein>
    <recommendedName>
        <fullName evidence="7">D,D-heptose 1,7-bisphosphate phosphatase</fullName>
    </recommendedName>
</protein>
<comment type="caution">
    <text evidence="8">The sequence shown here is derived from an EMBL/GenBank/DDBJ whole genome shotgun (WGS) entry which is preliminary data.</text>
</comment>
<dbReference type="RefSeq" id="WP_169158463.1">
    <property type="nucleotide sequence ID" value="NZ_JABBFW010000001.1"/>
</dbReference>
<dbReference type="GO" id="GO:0005737">
    <property type="term" value="C:cytoplasm"/>
    <property type="evidence" value="ECO:0007669"/>
    <property type="project" value="UniProtKB-SubCell"/>
</dbReference>
<keyword evidence="4" id="KW-0479">Metal-binding</keyword>
<dbReference type="PANTHER" id="PTHR42891">
    <property type="entry name" value="D-GLYCERO-BETA-D-MANNO-HEPTOSE-1,7-BISPHOSPHATE 7-PHOSPHATASE"/>
    <property type="match status" value="1"/>
</dbReference>
<evidence type="ECO:0000256" key="3">
    <source>
        <dbReference type="ARBA" id="ARBA00022490"/>
    </source>
</evidence>
<organism evidence="8 9">
    <name type="scientific">Azohydromonas caseinilytica</name>
    <dbReference type="NCBI Taxonomy" id="2728836"/>
    <lineage>
        <taxon>Bacteria</taxon>
        <taxon>Pseudomonadati</taxon>
        <taxon>Pseudomonadota</taxon>
        <taxon>Betaproteobacteria</taxon>
        <taxon>Burkholderiales</taxon>
        <taxon>Sphaerotilaceae</taxon>
        <taxon>Azohydromonas</taxon>
    </lineage>
</organism>
<comment type="similarity">
    <text evidence="2">Belongs to the GmhB family.</text>
</comment>
<keyword evidence="9" id="KW-1185">Reference proteome</keyword>
<dbReference type="InterPro" id="IPR006543">
    <property type="entry name" value="Histidinol-phos"/>
</dbReference>
<evidence type="ECO:0000256" key="4">
    <source>
        <dbReference type="ARBA" id="ARBA00022723"/>
    </source>
</evidence>
<sequence length="211" mass="22873">MRPDGAAAPRPAVFLDKDGTLIEDVPYSADPARLRFTPRALAALQRLRDAGYALVVISNQPGLALGYFSAAEFGTLRRALQERLLREAGVRLDGFYFCPHAPEAGCACRKPAPGLLLRAAAELRLDLARSWMVGDILNDVEAGQRAGCRGLLLDVGHETLWQFTPLRRPRHRAKDLHDAARFILENDDMSFATQAHTGAAAGTGRMSGVAA</sequence>
<evidence type="ECO:0000256" key="5">
    <source>
        <dbReference type="ARBA" id="ARBA00022801"/>
    </source>
</evidence>
<evidence type="ECO:0000256" key="7">
    <source>
        <dbReference type="ARBA" id="ARBA00031828"/>
    </source>
</evidence>
<comment type="subcellular location">
    <subcellularLocation>
        <location evidence="1">Cytoplasm</location>
    </subcellularLocation>
</comment>
<dbReference type="InterPro" id="IPR023214">
    <property type="entry name" value="HAD_sf"/>
</dbReference>
<dbReference type="NCBIfam" id="TIGR01662">
    <property type="entry name" value="HAD-SF-IIIA"/>
    <property type="match status" value="1"/>
</dbReference>
<dbReference type="GO" id="GO:0016791">
    <property type="term" value="F:phosphatase activity"/>
    <property type="evidence" value="ECO:0007669"/>
    <property type="project" value="InterPro"/>
</dbReference>
<reference evidence="8 9" key="1">
    <citation type="submission" date="2020-04" db="EMBL/GenBank/DDBJ databases">
        <title>Azohydromonas sp. isolated from soil.</title>
        <authorList>
            <person name="Dahal R.H."/>
        </authorList>
    </citation>
    <scope>NUCLEOTIDE SEQUENCE [LARGE SCALE GENOMIC DNA]</scope>
    <source>
        <strain evidence="8 9">G-1-1-14</strain>
    </source>
</reference>
<gene>
    <name evidence="8" type="ORF">HHL10_00935</name>
</gene>
<evidence type="ECO:0000256" key="6">
    <source>
        <dbReference type="ARBA" id="ARBA00023277"/>
    </source>
</evidence>
<proteinExistence type="inferred from homology"/>
<evidence type="ECO:0000313" key="9">
    <source>
        <dbReference type="Proteomes" id="UP000574067"/>
    </source>
</evidence>
<dbReference type="InterPro" id="IPR006549">
    <property type="entry name" value="HAD-SF_hydro_IIIA"/>
</dbReference>
<dbReference type="Proteomes" id="UP000574067">
    <property type="component" value="Unassembled WGS sequence"/>
</dbReference>
<keyword evidence="3" id="KW-0963">Cytoplasm</keyword>
<name>A0A848F1I4_9BURK</name>
<evidence type="ECO:0000313" key="8">
    <source>
        <dbReference type="EMBL" id="NML13544.1"/>
    </source>
</evidence>
<dbReference type="CDD" id="cd07503">
    <property type="entry name" value="HAD_HisB-N"/>
    <property type="match status" value="1"/>
</dbReference>